<dbReference type="RefSeq" id="XP_040639907.1">
    <property type="nucleotide sequence ID" value="XM_040778503.1"/>
</dbReference>
<dbReference type="AlphaFoldDB" id="A0A017SHU4"/>
<dbReference type="GO" id="GO:0003723">
    <property type="term" value="F:RNA binding"/>
    <property type="evidence" value="ECO:0007669"/>
    <property type="project" value="UniProtKB-UniRule"/>
</dbReference>
<name>A0A017SHU4_ASPRC</name>
<dbReference type="InterPro" id="IPR035979">
    <property type="entry name" value="RBD_domain_sf"/>
</dbReference>
<dbReference type="HOGENOM" id="CLU_508027_0_0_1"/>
<dbReference type="InterPro" id="IPR012677">
    <property type="entry name" value="Nucleotide-bd_a/b_plait_sf"/>
</dbReference>
<reference evidence="5" key="1">
    <citation type="journal article" date="2014" name="Nat. Commun.">
        <title>Genomic adaptations of the halophilic Dead Sea filamentous fungus Eurotium rubrum.</title>
        <authorList>
            <person name="Kis-Papo T."/>
            <person name="Weig A.R."/>
            <person name="Riley R."/>
            <person name="Persoh D."/>
            <person name="Salamov A."/>
            <person name="Sun H."/>
            <person name="Lipzen A."/>
            <person name="Wasser S.P."/>
            <person name="Rambold G."/>
            <person name="Grigoriev I.V."/>
            <person name="Nevo E."/>
        </authorList>
    </citation>
    <scope>NUCLEOTIDE SEQUENCE [LARGE SCALE GENOMIC DNA]</scope>
    <source>
        <strain evidence="5">CBS 135680</strain>
    </source>
</reference>
<organism evidence="4 5">
    <name type="scientific">Aspergillus ruber (strain CBS 135680)</name>
    <dbReference type="NCBI Taxonomy" id="1388766"/>
    <lineage>
        <taxon>Eukaryota</taxon>
        <taxon>Fungi</taxon>
        <taxon>Dikarya</taxon>
        <taxon>Ascomycota</taxon>
        <taxon>Pezizomycotina</taxon>
        <taxon>Eurotiomycetes</taxon>
        <taxon>Eurotiomycetidae</taxon>
        <taxon>Eurotiales</taxon>
        <taxon>Aspergillaceae</taxon>
        <taxon>Aspergillus</taxon>
        <taxon>Aspergillus subgen. Aspergillus</taxon>
    </lineage>
</organism>
<keyword evidence="1" id="KW-0694">RNA-binding</keyword>
<evidence type="ECO:0000256" key="2">
    <source>
        <dbReference type="SAM" id="MobiDB-lite"/>
    </source>
</evidence>
<feature type="region of interest" description="Disordered" evidence="2">
    <location>
        <begin position="61"/>
        <end position="130"/>
    </location>
</feature>
<accession>A0A017SHU4</accession>
<dbReference type="Gene3D" id="3.30.70.330">
    <property type="match status" value="1"/>
</dbReference>
<feature type="compositionally biased region" description="Basic and acidic residues" evidence="2">
    <location>
        <begin position="474"/>
        <end position="492"/>
    </location>
</feature>
<keyword evidence="5" id="KW-1185">Reference proteome</keyword>
<feature type="domain" description="RRM" evidence="3">
    <location>
        <begin position="139"/>
        <end position="218"/>
    </location>
</feature>
<dbReference type="Proteomes" id="UP000019804">
    <property type="component" value="Unassembled WGS sequence"/>
</dbReference>
<dbReference type="SMART" id="SM00360">
    <property type="entry name" value="RRM"/>
    <property type="match status" value="1"/>
</dbReference>
<feature type="compositionally biased region" description="Low complexity" evidence="2">
    <location>
        <begin position="83"/>
        <end position="112"/>
    </location>
</feature>
<dbReference type="EMBL" id="KK088419">
    <property type="protein sequence ID" value="EYE96219.1"/>
    <property type="molecule type" value="Genomic_DNA"/>
</dbReference>
<proteinExistence type="predicted"/>
<feature type="compositionally biased region" description="Polar residues" evidence="2">
    <location>
        <begin position="441"/>
        <end position="470"/>
    </location>
</feature>
<evidence type="ECO:0000259" key="3">
    <source>
        <dbReference type="PROSITE" id="PS50102"/>
    </source>
</evidence>
<feature type="compositionally biased region" description="Acidic residues" evidence="2">
    <location>
        <begin position="493"/>
        <end position="503"/>
    </location>
</feature>
<dbReference type="InterPro" id="IPR000504">
    <property type="entry name" value="RRM_dom"/>
</dbReference>
<feature type="compositionally biased region" description="Basic and acidic residues" evidence="2">
    <location>
        <begin position="504"/>
        <end position="522"/>
    </location>
</feature>
<evidence type="ECO:0000313" key="4">
    <source>
        <dbReference type="EMBL" id="EYE96219.1"/>
    </source>
</evidence>
<gene>
    <name evidence="4" type="ORF">EURHEDRAFT_366610</name>
</gene>
<protein>
    <recommendedName>
        <fullName evidence="3">RRM domain-containing protein</fullName>
    </recommendedName>
</protein>
<feature type="compositionally biased region" description="Low complexity" evidence="2">
    <location>
        <begin position="61"/>
        <end position="75"/>
    </location>
</feature>
<dbReference type="Pfam" id="PF00076">
    <property type="entry name" value="RRM_1"/>
    <property type="match status" value="1"/>
</dbReference>
<dbReference type="SUPFAM" id="SSF54928">
    <property type="entry name" value="RNA-binding domain, RBD"/>
    <property type="match status" value="1"/>
</dbReference>
<sequence>MPSFDPAVAPFIINTKANSHINGKDNSNMNANGNGNGSLNGTANEYGSIIANANANGNGNGNFNNDPNASSNGNGTSTCDGFNSPKSTSANASPSPSHSSNNSHRSGGHNSPVNRPIRRDRKNCAPTASNAQGLFPPAACVFVGNLSTRVPLEQQGKELEKKFSTIGPCYVKTNVDRKKELPSAFVQFEKSEHAETALTWHNTMQLHGRLLRVEVSKAIRTGIMGYCNGNSITLDAVREALLGRGALDYCTTECTTSGITVSKVVFSFVGDYQDAMRHFQNNPDIYLKADHGIRPIYPPSPLLPQYSQSQPSYYPPAPAPPPYTQVPYTQGSGAYPTGPYAQVPPLSPPFLTFPPFPNYTNWTYPQEQLPQHYQWSYGQGTYPPYAQGSWYPPHWSEPPCYPEPPHHIAEAPNLNTHTQTLHPEMFFPPAPWSEEHYAATASQDLGSQSAQAQPTVSQYTQPASGNELTPPSSPEKEEKKMEAEQADKKTAIDEETVPEESTEEKEKEKKEKEAGNEKKDENNWPLVVGQGFPFIF</sequence>
<evidence type="ECO:0000313" key="5">
    <source>
        <dbReference type="Proteomes" id="UP000019804"/>
    </source>
</evidence>
<evidence type="ECO:0000256" key="1">
    <source>
        <dbReference type="PROSITE-ProRule" id="PRU00176"/>
    </source>
</evidence>
<dbReference type="OrthoDB" id="410044at2759"/>
<dbReference type="PROSITE" id="PS50102">
    <property type="entry name" value="RRM"/>
    <property type="match status" value="1"/>
</dbReference>
<dbReference type="STRING" id="1388766.A0A017SHU4"/>
<feature type="region of interest" description="Disordered" evidence="2">
    <location>
        <begin position="441"/>
        <end position="536"/>
    </location>
</feature>
<dbReference type="GeneID" id="63693627"/>